<evidence type="ECO:0000313" key="4">
    <source>
        <dbReference type="Proteomes" id="UP001321506"/>
    </source>
</evidence>
<feature type="compositionally biased region" description="Low complexity" evidence="1">
    <location>
        <begin position="463"/>
        <end position="495"/>
    </location>
</feature>
<sequence length="597" mass="62602">MPRSTWQVSNVSYGAIGASQAPDLLAYPPKGFHAAEFRTRIGHGEQRFRAAVEQALTWQIQQRSGIRVRVLDVPPRDETSYVPVSFDADGAPIPPSERAMRHEVEYSAEGEPLLVAGTTATLVVPVLGIPFSLPTRVVFLIDEPNRKGFATGTMRGHPLSGEESFVIEQGEDGAVWIHLRMFWRPGSALWRPFYPLIALLRKRYIARYLRALQAATDAAVQAAEPEQGAEGTPAQAPVAEAVGEREVAAASSLDAGAGVGAGLGEAELEQAPSPYSELPFDSAEPEVARVEAERRGDVVEPEPVLVESPPAEPEIEPQSLAASGVTDDFTAIVFDAAPMVDRADDELHDAVPSAIEAPFEPVVVRDIEPVDEPVGSVDAEHAEAEVVQPEVVLTEPVTEPAAPVAEPVALAESTSEPLVEPEPAESEFAEQEPESVSVSESVPYSERQPAEEPAIEPQPEPGPEAADAAAALAATREAAAAEPFSAETANTAETTAEAEHQVSGDAPRTGSPLTGGISLLGRPLDRPLLDGLPTLGLLRNAGLRSGGGATAAPGDQPVQRTAETDAAESDQSADAAANAGDEGSDSASGPASDPKDQ</sequence>
<feature type="domain" description="DUF1990" evidence="2">
    <location>
        <begin position="115"/>
        <end position="211"/>
    </location>
</feature>
<proteinExistence type="predicted"/>
<evidence type="ECO:0000256" key="1">
    <source>
        <dbReference type="SAM" id="MobiDB-lite"/>
    </source>
</evidence>
<feature type="compositionally biased region" description="Low complexity" evidence="1">
    <location>
        <begin position="434"/>
        <end position="455"/>
    </location>
</feature>
<feature type="compositionally biased region" description="Low complexity" evidence="1">
    <location>
        <begin position="529"/>
        <end position="539"/>
    </location>
</feature>
<feature type="compositionally biased region" description="Low complexity" evidence="1">
    <location>
        <begin position="569"/>
        <end position="597"/>
    </location>
</feature>
<accession>A0AAW6T719</accession>
<feature type="region of interest" description="Disordered" evidence="1">
    <location>
        <begin position="400"/>
        <end position="597"/>
    </location>
</feature>
<evidence type="ECO:0000313" key="3">
    <source>
        <dbReference type="EMBL" id="MDI2097928.1"/>
    </source>
</evidence>
<dbReference type="AlphaFoldDB" id="A0AAW6T719"/>
<protein>
    <submittedName>
        <fullName evidence="3">DUF1990 family protein</fullName>
    </submittedName>
</protein>
<dbReference type="PANTHER" id="PTHR34202:SF1">
    <property type="entry name" value="UPF0548 PROTEIN"/>
    <property type="match status" value="1"/>
</dbReference>
<evidence type="ECO:0000259" key="2">
    <source>
        <dbReference type="Pfam" id="PF09348"/>
    </source>
</evidence>
<feature type="compositionally biased region" description="Low complexity" evidence="1">
    <location>
        <begin position="400"/>
        <end position="409"/>
    </location>
</feature>
<organism evidence="3 4">
    <name type="scientific">Ruicaihuangia caeni</name>
    <dbReference type="NCBI Taxonomy" id="3042517"/>
    <lineage>
        <taxon>Bacteria</taxon>
        <taxon>Bacillati</taxon>
        <taxon>Actinomycetota</taxon>
        <taxon>Actinomycetes</taxon>
        <taxon>Micrococcales</taxon>
        <taxon>Microbacteriaceae</taxon>
        <taxon>Ruicaihuangia</taxon>
    </lineage>
</organism>
<feature type="compositionally biased region" description="Acidic residues" evidence="1">
    <location>
        <begin position="422"/>
        <end position="433"/>
    </location>
</feature>
<gene>
    <name evidence="3" type="ORF">QF206_02955</name>
</gene>
<dbReference type="PANTHER" id="PTHR34202">
    <property type="entry name" value="UPF0548 PROTEIN"/>
    <property type="match status" value="1"/>
</dbReference>
<dbReference type="Pfam" id="PF09348">
    <property type="entry name" value="DUF1990"/>
    <property type="match status" value="2"/>
</dbReference>
<dbReference type="InterPro" id="IPR018960">
    <property type="entry name" value="DUF1990"/>
</dbReference>
<feature type="domain" description="DUF1990" evidence="2">
    <location>
        <begin position="27"/>
        <end position="80"/>
    </location>
</feature>
<comment type="caution">
    <text evidence="3">The sequence shown here is derived from an EMBL/GenBank/DDBJ whole genome shotgun (WGS) entry which is preliminary data.</text>
</comment>
<name>A0AAW6T719_9MICO</name>
<reference evidence="3 4" key="1">
    <citation type="submission" date="2023-04" db="EMBL/GenBank/DDBJ databases">
        <title>Klugiella caeni sp. nov. isolated from the sludge of biochemical tank.</title>
        <authorList>
            <person name="Geng K."/>
        </authorList>
    </citation>
    <scope>NUCLEOTIDE SEQUENCE [LARGE SCALE GENOMIC DNA]</scope>
    <source>
        <strain evidence="3 4">YN-L-19</strain>
    </source>
</reference>
<keyword evidence="4" id="KW-1185">Reference proteome</keyword>
<dbReference type="Proteomes" id="UP001321506">
    <property type="component" value="Unassembled WGS sequence"/>
</dbReference>
<dbReference type="EMBL" id="JASATX010000001">
    <property type="protein sequence ID" value="MDI2097928.1"/>
    <property type="molecule type" value="Genomic_DNA"/>
</dbReference>
<dbReference type="RefSeq" id="WP_281487700.1">
    <property type="nucleotide sequence ID" value="NZ_JASATX010000001.1"/>
</dbReference>